<dbReference type="Gene3D" id="3.50.50.60">
    <property type="entry name" value="FAD/NAD(P)-binding domain"/>
    <property type="match status" value="1"/>
</dbReference>
<dbReference type="InterPro" id="IPR036188">
    <property type="entry name" value="FAD/NAD-bd_sf"/>
</dbReference>
<dbReference type="Proteomes" id="UP001153292">
    <property type="component" value="Chromosome 22"/>
</dbReference>
<dbReference type="InterPro" id="IPR029731">
    <property type="entry name" value="OSGIN1/2"/>
</dbReference>
<dbReference type="SUPFAM" id="SSF51905">
    <property type="entry name" value="FAD/NAD(P)-binding domain"/>
    <property type="match status" value="1"/>
</dbReference>
<proteinExistence type="predicted"/>
<gene>
    <name evidence="1" type="ORF">CHILSU_LOCUS6516</name>
</gene>
<organism evidence="1 2">
    <name type="scientific">Chilo suppressalis</name>
    <name type="common">Asiatic rice borer moth</name>
    <dbReference type="NCBI Taxonomy" id="168631"/>
    <lineage>
        <taxon>Eukaryota</taxon>
        <taxon>Metazoa</taxon>
        <taxon>Ecdysozoa</taxon>
        <taxon>Arthropoda</taxon>
        <taxon>Hexapoda</taxon>
        <taxon>Insecta</taxon>
        <taxon>Pterygota</taxon>
        <taxon>Neoptera</taxon>
        <taxon>Endopterygota</taxon>
        <taxon>Lepidoptera</taxon>
        <taxon>Glossata</taxon>
        <taxon>Ditrysia</taxon>
        <taxon>Pyraloidea</taxon>
        <taxon>Crambidae</taxon>
        <taxon>Crambinae</taxon>
        <taxon>Chilo</taxon>
    </lineage>
</organism>
<evidence type="ECO:0000313" key="1">
    <source>
        <dbReference type="EMBL" id="CAH0403249.1"/>
    </source>
</evidence>
<reference evidence="1" key="1">
    <citation type="submission" date="2021-12" db="EMBL/GenBank/DDBJ databases">
        <authorList>
            <person name="King R."/>
        </authorList>
    </citation>
    <scope>NUCLEOTIDE SEQUENCE</scope>
</reference>
<sequence>MKDTMNCPHTLSNDVVYKEVVVIGNGPSGMVTSFMLAGNVPYLKEVPEDLPIDEMLKARLSNLPKGQSLYEADLMELAEGLEGRSQNPIPLLMDNLMRPCADLGIQSDSLIEWRYDAEKQIDHVVLGRGPAGGAWHTFPRSVRTLSPAAWLRLPPHTGGNYGDEAKRLSAAAVARYCRRYVHTCGLTPYFRSGVVVTSVRRAPRRITSTACGPGCPQRANYLVCGYDTWSGRGFRYWCRRVVLASGASDRPNTLPVQYNATTVHSLAAYERALTPDGSGAVMVVGSGLSAADAVVAGVRARRQVIHLHRSPPPSLASLTPHLYPDYTQVYKMMRDGSSEDYPDYKSYPEHMIVDITPLEDITTKPTPHDPEVDYETIRPKRVKLLNLVTNDTTEVTVSIIAVFIGSKPDLFFLQTNFNLNSIELEQDCIKCTDERNAKKKIEDERRQCFLRNHWHYIKSVLGQSIQSCKSRYLNYTEINGNTDTKCIVPDCNKRPEKTKCTCDEIKTDDCKYEIIPSENKCQCQLTNPYSNGIGFGMDPNKPVDGRSNPIAVDKSTHELLNSPKGIYALGPLTGDNFVRFIPGGALAIASHIHRKRKMSTD</sequence>
<keyword evidence="2" id="KW-1185">Reference proteome</keyword>
<name>A0ABN8B2I8_CHISP</name>
<evidence type="ECO:0008006" key="3">
    <source>
        <dbReference type="Google" id="ProtNLM"/>
    </source>
</evidence>
<dbReference type="PANTHER" id="PTHR15192:SF8">
    <property type="entry name" value="FAD_NAD(P)-BINDING DOMAIN-CONTAINING PROTEIN"/>
    <property type="match status" value="1"/>
</dbReference>
<dbReference type="PANTHER" id="PTHR15192">
    <property type="entry name" value="PROTEIN CBG05349"/>
    <property type="match status" value="1"/>
</dbReference>
<dbReference type="EMBL" id="OU963915">
    <property type="protein sequence ID" value="CAH0403249.1"/>
    <property type="molecule type" value="Genomic_DNA"/>
</dbReference>
<protein>
    <recommendedName>
        <fullName evidence="3">Oxidative stress-induced growth inhibitor 1</fullName>
    </recommendedName>
</protein>
<evidence type="ECO:0000313" key="2">
    <source>
        <dbReference type="Proteomes" id="UP001153292"/>
    </source>
</evidence>
<accession>A0ABN8B2I8</accession>